<evidence type="ECO:0000256" key="1">
    <source>
        <dbReference type="SAM" id="MobiDB-lite"/>
    </source>
</evidence>
<accession>A0A9P0YMG8</accession>
<reference evidence="2" key="1">
    <citation type="submission" date="2022-07" db="EMBL/GenBank/DDBJ databases">
        <authorList>
            <person name="Macas J."/>
            <person name="Novak P."/>
            <person name="Neumann P."/>
        </authorList>
    </citation>
    <scope>NUCLEOTIDE SEQUENCE</scope>
</reference>
<proteinExistence type="predicted"/>
<name>A0A9P0YMG8_CUSEU</name>
<comment type="caution">
    <text evidence="2">The sequence shown here is derived from an EMBL/GenBank/DDBJ whole genome shotgun (WGS) entry which is preliminary data.</text>
</comment>
<protein>
    <submittedName>
        <fullName evidence="2">Uncharacterized protein</fullName>
    </submittedName>
</protein>
<dbReference type="Proteomes" id="UP001152484">
    <property type="component" value="Unassembled WGS sequence"/>
</dbReference>
<dbReference type="OrthoDB" id="10393372at2759"/>
<keyword evidence="3" id="KW-1185">Reference proteome</keyword>
<evidence type="ECO:0000313" key="3">
    <source>
        <dbReference type="Proteomes" id="UP001152484"/>
    </source>
</evidence>
<feature type="region of interest" description="Disordered" evidence="1">
    <location>
        <begin position="1"/>
        <end position="52"/>
    </location>
</feature>
<organism evidence="2 3">
    <name type="scientific">Cuscuta europaea</name>
    <name type="common">European dodder</name>
    <dbReference type="NCBI Taxonomy" id="41803"/>
    <lineage>
        <taxon>Eukaryota</taxon>
        <taxon>Viridiplantae</taxon>
        <taxon>Streptophyta</taxon>
        <taxon>Embryophyta</taxon>
        <taxon>Tracheophyta</taxon>
        <taxon>Spermatophyta</taxon>
        <taxon>Magnoliopsida</taxon>
        <taxon>eudicotyledons</taxon>
        <taxon>Gunneridae</taxon>
        <taxon>Pentapetalae</taxon>
        <taxon>asterids</taxon>
        <taxon>lamiids</taxon>
        <taxon>Solanales</taxon>
        <taxon>Convolvulaceae</taxon>
        <taxon>Cuscuteae</taxon>
        <taxon>Cuscuta</taxon>
        <taxon>Cuscuta subgen. Cuscuta</taxon>
    </lineage>
</organism>
<dbReference type="AlphaFoldDB" id="A0A9P0YMG8"/>
<sequence length="125" mass="13902">MESFTNPTPPADEQPVFVSPSKSDSKRLSISDGHPPVTNPSPCGSEKGSITHSQIVPLEYTDDNEESDHACGWSTSSDTDPCWKLRKWYGSQCAESQESIEEGEEVNSFDWLFPDPYADVFRDTP</sequence>
<dbReference type="EMBL" id="CAMAPE010000005">
    <property type="protein sequence ID" value="CAH9068670.1"/>
    <property type="molecule type" value="Genomic_DNA"/>
</dbReference>
<evidence type="ECO:0000313" key="2">
    <source>
        <dbReference type="EMBL" id="CAH9068670.1"/>
    </source>
</evidence>
<gene>
    <name evidence="2" type="ORF">CEURO_LOCUS2900</name>
</gene>